<evidence type="ECO:0000259" key="5">
    <source>
        <dbReference type="PROSITE" id="PS51352"/>
    </source>
</evidence>
<keyword evidence="3" id="KW-1015">Disulfide bond</keyword>
<keyword evidence="4" id="KW-0676">Redox-active center</keyword>
<evidence type="ECO:0000256" key="3">
    <source>
        <dbReference type="ARBA" id="ARBA00023157"/>
    </source>
</evidence>
<dbReference type="InterPro" id="IPR050553">
    <property type="entry name" value="Thioredoxin_ResA/DsbE_sf"/>
</dbReference>
<evidence type="ECO:0000256" key="4">
    <source>
        <dbReference type="ARBA" id="ARBA00023284"/>
    </source>
</evidence>
<dbReference type="EMBL" id="CP117880">
    <property type="protein sequence ID" value="WDF69630.1"/>
    <property type="molecule type" value="Genomic_DNA"/>
</dbReference>
<accession>A0ABY7WKW7</accession>
<feature type="domain" description="Thioredoxin" evidence="5">
    <location>
        <begin position="509"/>
        <end position="653"/>
    </location>
</feature>
<reference evidence="6 7" key="1">
    <citation type="submission" date="2023-02" db="EMBL/GenBank/DDBJ databases">
        <title>Genome sequence of Sphingobacterium sp. KACC 22765.</title>
        <authorList>
            <person name="Kim S."/>
            <person name="Heo J."/>
            <person name="Kwon S.-W."/>
        </authorList>
    </citation>
    <scope>NUCLEOTIDE SEQUENCE [LARGE SCALE GENOMIC DNA]</scope>
    <source>
        <strain evidence="6 7">KACC 22765</strain>
    </source>
</reference>
<dbReference type="PROSITE" id="PS51352">
    <property type="entry name" value="THIOREDOXIN_2"/>
    <property type="match status" value="1"/>
</dbReference>
<proteinExistence type="predicted"/>
<dbReference type="PANTHER" id="PTHR42852:SF6">
    <property type="entry name" value="THIOL:DISULFIDE INTERCHANGE PROTEIN DSBE"/>
    <property type="match status" value="1"/>
</dbReference>
<gene>
    <name evidence="6" type="ORF">PQ465_04435</name>
</gene>
<dbReference type="PANTHER" id="PTHR42852">
    <property type="entry name" value="THIOL:DISULFIDE INTERCHANGE PROTEIN DSBE"/>
    <property type="match status" value="1"/>
</dbReference>
<protein>
    <submittedName>
        <fullName evidence="6">TlpA disulfide reductase family protein</fullName>
    </submittedName>
</protein>
<dbReference type="Gene3D" id="3.40.30.10">
    <property type="entry name" value="Glutaredoxin"/>
    <property type="match status" value="1"/>
</dbReference>
<dbReference type="CDD" id="cd02966">
    <property type="entry name" value="TlpA_like_family"/>
    <property type="match status" value="1"/>
</dbReference>
<organism evidence="6 7">
    <name type="scientific">Sphingobacterium oryzagri</name>
    <dbReference type="NCBI Taxonomy" id="3025669"/>
    <lineage>
        <taxon>Bacteria</taxon>
        <taxon>Pseudomonadati</taxon>
        <taxon>Bacteroidota</taxon>
        <taxon>Sphingobacteriia</taxon>
        <taxon>Sphingobacteriales</taxon>
        <taxon>Sphingobacteriaceae</taxon>
        <taxon>Sphingobacterium</taxon>
    </lineage>
</organism>
<evidence type="ECO:0000256" key="1">
    <source>
        <dbReference type="ARBA" id="ARBA00004196"/>
    </source>
</evidence>
<keyword evidence="2" id="KW-0201">Cytochrome c-type biogenesis</keyword>
<dbReference type="InterPro" id="IPR013766">
    <property type="entry name" value="Thioredoxin_domain"/>
</dbReference>
<dbReference type="SUPFAM" id="SSF52833">
    <property type="entry name" value="Thioredoxin-like"/>
    <property type="match status" value="1"/>
</dbReference>
<comment type="subcellular location">
    <subcellularLocation>
        <location evidence="1">Cell envelope</location>
    </subcellularLocation>
</comment>
<dbReference type="Pfam" id="PF08534">
    <property type="entry name" value="Redoxin"/>
    <property type="match status" value="1"/>
</dbReference>
<dbReference type="InterPro" id="IPR013740">
    <property type="entry name" value="Redoxin"/>
</dbReference>
<evidence type="ECO:0000313" key="6">
    <source>
        <dbReference type="EMBL" id="WDF69630.1"/>
    </source>
</evidence>
<name>A0ABY7WKW7_9SPHI</name>
<evidence type="ECO:0000313" key="7">
    <source>
        <dbReference type="Proteomes" id="UP001221558"/>
    </source>
</evidence>
<dbReference type="Proteomes" id="UP001221558">
    <property type="component" value="Chromosome"/>
</dbReference>
<dbReference type="RefSeq" id="WP_274268343.1">
    <property type="nucleotide sequence ID" value="NZ_CP117880.1"/>
</dbReference>
<evidence type="ECO:0000256" key="2">
    <source>
        <dbReference type="ARBA" id="ARBA00022748"/>
    </source>
</evidence>
<keyword evidence="7" id="KW-1185">Reference proteome</keyword>
<dbReference type="InterPro" id="IPR036249">
    <property type="entry name" value="Thioredoxin-like_sf"/>
</dbReference>
<sequence>MKDLKTIMKISLSILIILLCVAKLSAQILSEPATAFVNSGLYQIAKIEKTKTNTIVDLKISFIPGWWTSFDSDVFIEDVETKQKYMLDSLQGIAMGKKIITPISGDTSVRLFFPPIAKNIKSINFGSSKSTSLYGISLTGSKTKKKPKEVPKAIQKWLQEQIAASKTKHVKGIAYTSFFDQDSATIVGYIRGYDSRSGFSSGIVYTENTMTNESLPATIRILPDGRFTVRFEIFHPTMNNLLINERWFSFYAEPGHTIGVILDWEDFLQLDRFRDRSYSPQFTRYLGPLSKINEEINYFKVTPPNYKSLTKDQKTLDPTAFKKKTVAAWDQESTALNERFEKYPASVLAKHLIQNTLNLYYANYLFDYASDRAYYSKQDTANAILKIPIDSSYYDFVNRIDLNDHALLASNDFSIFLNRMEYSPLYPRSMLNQKEGETAIAKAFKNIYKTDELPLSYHLMSLRQLSSQYKRLNISDTVLQKQADKFLSDAPSSIFATQIAHLQALRERKKVGYSLPDTPAARIFKNVIDAHAGKVLIVDFWAQWCGPCRSSIESSVAFREKWKDHPDLDFIFITDESGTPDINFFTQYSAKNFMKNSYRVTSDEYLALRELFRFNGIPHYVLVDVDGKIRDDNFSYYDTVSNLKMNFPEKFAELTN</sequence>